<dbReference type="InterPro" id="IPR014001">
    <property type="entry name" value="Helicase_ATP-bd"/>
</dbReference>
<evidence type="ECO:0000256" key="1">
    <source>
        <dbReference type="ARBA" id="ARBA00009718"/>
    </source>
</evidence>
<evidence type="ECO:0000259" key="16">
    <source>
        <dbReference type="PROSITE" id="PS51194"/>
    </source>
</evidence>
<dbReference type="InterPro" id="IPR001650">
    <property type="entry name" value="Helicase_C-like"/>
</dbReference>
<evidence type="ECO:0000256" key="12">
    <source>
        <dbReference type="ARBA" id="ARBA00068841"/>
    </source>
</evidence>
<evidence type="ECO:0000256" key="13">
    <source>
        <dbReference type="PROSITE-ProRule" id="PRU00552"/>
    </source>
</evidence>
<keyword evidence="19" id="KW-1185">Reference proteome</keyword>
<dbReference type="GO" id="GO:0016787">
    <property type="term" value="F:hydrolase activity"/>
    <property type="evidence" value="ECO:0007669"/>
    <property type="project" value="UniProtKB-KW"/>
</dbReference>
<evidence type="ECO:0000259" key="15">
    <source>
        <dbReference type="PROSITE" id="PS51192"/>
    </source>
</evidence>
<dbReference type="CDD" id="cd18787">
    <property type="entry name" value="SF2_C_DEAD"/>
    <property type="match status" value="1"/>
</dbReference>
<feature type="domain" description="Helicase ATP-binding" evidence="15">
    <location>
        <begin position="174"/>
        <end position="330"/>
    </location>
</feature>
<dbReference type="CDD" id="cd23022">
    <property type="entry name" value="zf-HIT_DDX59"/>
    <property type="match status" value="1"/>
</dbReference>
<reference evidence="18" key="1">
    <citation type="submission" date="2020-05" db="EMBL/GenBank/DDBJ databases">
        <title>WGS assembly of Panicum virgatum.</title>
        <authorList>
            <person name="Lovell J.T."/>
            <person name="Jenkins J."/>
            <person name="Shu S."/>
            <person name="Juenger T.E."/>
            <person name="Schmutz J."/>
        </authorList>
    </citation>
    <scope>NUCLEOTIDE SEQUENCE</scope>
    <source>
        <strain evidence="18">AP13</strain>
    </source>
</reference>
<evidence type="ECO:0000256" key="9">
    <source>
        <dbReference type="ARBA" id="ARBA00022840"/>
    </source>
</evidence>
<dbReference type="PROSITE" id="PS51192">
    <property type="entry name" value="HELICASE_ATP_BIND_1"/>
    <property type="match status" value="1"/>
</dbReference>
<dbReference type="EC" id="3.6.4.13" evidence="2"/>
<dbReference type="Proteomes" id="UP000823388">
    <property type="component" value="Chromosome 1N"/>
</dbReference>
<dbReference type="Pfam" id="PF00271">
    <property type="entry name" value="Helicase_C"/>
    <property type="match status" value="1"/>
</dbReference>
<dbReference type="FunFam" id="3.30.60.220:FF:000002">
    <property type="entry name" value="DEAD-box ATP-dependent RNA helicase 41"/>
    <property type="match status" value="1"/>
</dbReference>
<feature type="region of interest" description="Disordered" evidence="14">
    <location>
        <begin position="1"/>
        <end position="25"/>
    </location>
</feature>
<dbReference type="PROSITE" id="PS51195">
    <property type="entry name" value="Q_MOTIF"/>
    <property type="match status" value="1"/>
</dbReference>
<proteinExistence type="inferred from homology"/>
<dbReference type="Gene3D" id="3.40.50.300">
    <property type="entry name" value="P-loop containing nucleotide triphosphate hydrolases"/>
    <property type="match status" value="2"/>
</dbReference>
<accession>A0A8T0WIC6</accession>
<keyword evidence="10" id="KW-0694">RNA-binding</keyword>
<protein>
    <recommendedName>
        <fullName evidence="12">DEAD-box ATP-dependent RNA helicase 41</fullName>
        <ecNumber evidence="2">3.6.4.13</ecNumber>
    </recommendedName>
</protein>
<comment type="catalytic activity">
    <reaction evidence="11">
        <text>ATP + H2O = ADP + phosphate + H(+)</text>
        <dbReference type="Rhea" id="RHEA:13065"/>
        <dbReference type="ChEBI" id="CHEBI:15377"/>
        <dbReference type="ChEBI" id="CHEBI:15378"/>
        <dbReference type="ChEBI" id="CHEBI:30616"/>
        <dbReference type="ChEBI" id="CHEBI:43474"/>
        <dbReference type="ChEBI" id="CHEBI:456216"/>
        <dbReference type="EC" id="3.6.4.13"/>
    </reaction>
</comment>
<comment type="similarity">
    <text evidence="1">Belongs to the DEAD box helicase family. DDX59 subfamily.</text>
</comment>
<dbReference type="InterPro" id="IPR014014">
    <property type="entry name" value="RNA_helicase_DEAD_Q_motif"/>
</dbReference>
<dbReference type="GO" id="GO:0005524">
    <property type="term" value="F:ATP binding"/>
    <property type="evidence" value="ECO:0007669"/>
    <property type="project" value="UniProtKB-KW"/>
</dbReference>
<dbReference type="GO" id="GO:0008270">
    <property type="term" value="F:zinc ion binding"/>
    <property type="evidence" value="ECO:0007669"/>
    <property type="project" value="UniProtKB-KW"/>
</dbReference>
<dbReference type="SUPFAM" id="SSF52540">
    <property type="entry name" value="P-loop containing nucleoside triphosphate hydrolases"/>
    <property type="match status" value="1"/>
</dbReference>
<dbReference type="SMART" id="SM00490">
    <property type="entry name" value="HELICc"/>
    <property type="match status" value="1"/>
</dbReference>
<evidence type="ECO:0000313" key="18">
    <source>
        <dbReference type="EMBL" id="KAG2649311.1"/>
    </source>
</evidence>
<feature type="domain" description="Helicase C-terminal" evidence="16">
    <location>
        <begin position="341"/>
        <end position="488"/>
    </location>
</feature>
<dbReference type="AlphaFoldDB" id="A0A8T0WIC6"/>
<evidence type="ECO:0000256" key="3">
    <source>
        <dbReference type="ARBA" id="ARBA00022723"/>
    </source>
</evidence>
<keyword evidence="8" id="KW-0862">Zinc</keyword>
<evidence type="ECO:0000259" key="17">
    <source>
        <dbReference type="PROSITE" id="PS51195"/>
    </source>
</evidence>
<dbReference type="SMART" id="SM00487">
    <property type="entry name" value="DEXDc"/>
    <property type="match status" value="1"/>
</dbReference>
<evidence type="ECO:0000256" key="7">
    <source>
        <dbReference type="ARBA" id="ARBA00022806"/>
    </source>
</evidence>
<dbReference type="InterPro" id="IPR011545">
    <property type="entry name" value="DEAD/DEAH_box_helicase_dom"/>
</dbReference>
<gene>
    <name evidence="18" type="ORF">PVAP13_1NG110400</name>
</gene>
<dbReference type="Pfam" id="PF04438">
    <property type="entry name" value="zf-HIT"/>
    <property type="match status" value="1"/>
</dbReference>
<keyword evidence="9" id="KW-0067">ATP-binding</keyword>
<sequence>MERGDNQAADNLPVSSSDNNESEDLPVKERCFEQREALPGEPRCVVCGRYGEYICDQTDDDTCSVECKTTLLARVAAKTKPAVHATKRVNLPLGDENICVKDTNFPNIPTLADSRIAALRSKLDICVKGEAVPDPIMCFSSCGLPEKLVHNLETAGYCMPTPVQMQVIPASMRKTASFLIPIIAHCSQVRSQQCTVKRGPLAIVLSPTRELCVQVEEQAKLGKGLPFKTALVVGGDPLAQQIYRIENGIELIIGTPGRLIDLLMKHDVDFSDVSVFVLDEVDCLLQRGFRDQAMQIFQSLSNPQVMMFSATLDLEVEKMSNSLSKTVIRISCGNPSRPNKSVKQVVIWVESKKKQKIFEIIKSKQHFKPPAVVFVSSRVGADLLSEAITVATGLKSLRRFLTGEVSVLVSTGVLGRGMDLLKVRQVILFDIPNSIDEYIHQVGRASRMGEEGMAIVFVNEEDRKIFKELVPVLKTAGAPIPRELANSRYMAGVSLGSERKRKLSSRNAGKPE</sequence>
<keyword evidence="6" id="KW-0378">Hydrolase</keyword>
<name>A0A8T0WIC6_PANVG</name>
<dbReference type="PROSITE" id="PS51194">
    <property type="entry name" value="HELICASE_CTER"/>
    <property type="match status" value="1"/>
</dbReference>
<dbReference type="PANTHER" id="PTHR47958">
    <property type="entry name" value="ATP-DEPENDENT RNA HELICASE DBP3"/>
    <property type="match status" value="1"/>
</dbReference>
<keyword evidence="3" id="KW-0479">Metal-binding</keyword>
<evidence type="ECO:0000256" key="5">
    <source>
        <dbReference type="ARBA" id="ARBA00022771"/>
    </source>
</evidence>
<dbReference type="Gene3D" id="3.30.60.220">
    <property type="match status" value="1"/>
</dbReference>
<evidence type="ECO:0000256" key="4">
    <source>
        <dbReference type="ARBA" id="ARBA00022741"/>
    </source>
</evidence>
<feature type="short sequence motif" description="Q motif" evidence="13">
    <location>
        <begin position="137"/>
        <end position="165"/>
    </location>
</feature>
<dbReference type="GO" id="GO:0003723">
    <property type="term" value="F:RNA binding"/>
    <property type="evidence" value="ECO:0007669"/>
    <property type="project" value="UniProtKB-KW"/>
</dbReference>
<dbReference type="InterPro" id="IPR027417">
    <property type="entry name" value="P-loop_NTPase"/>
</dbReference>
<feature type="domain" description="DEAD-box RNA helicase Q" evidence="17">
    <location>
        <begin position="137"/>
        <end position="165"/>
    </location>
</feature>
<organism evidence="18 19">
    <name type="scientific">Panicum virgatum</name>
    <name type="common">Blackwell switchgrass</name>
    <dbReference type="NCBI Taxonomy" id="38727"/>
    <lineage>
        <taxon>Eukaryota</taxon>
        <taxon>Viridiplantae</taxon>
        <taxon>Streptophyta</taxon>
        <taxon>Embryophyta</taxon>
        <taxon>Tracheophyta</taxon>
        <taxon>Spermatophyta</taxon>
        <taxon>Magnoliopsida</taxon>
        <taxon>Liliopsida</taxon>
        <taxon>Poales</taxon>
        <taxon>Poaceae</taxon>
        <taxon>PACMAD clade</taxon>
        <taxon>Panicoideae</taxon>
        <taxon>Panicodae</taxon>
        <taxon>Paniceae</taxon>
        <taxon>Panicinae</taxon>
        <taxon>Panicum</taxon>
        <taxon>Panicum sect. Hiantes</taxon>
    </lineage>
</organism>
<dbReference type="GO" id="GO:0003724">
    <property type="term" value="F:RNA helicase activity"/>
    <property type="evidence" value="ECO:0007669"/>
    <property type="project" value="UniProtKB-EC"/>
</dbReference>
<comment type="caution">
    <text evidence="18">The sequence shown here is derived from an EMBL/GenBank/DDBJ whole genome shotgun (WGS) entry which is preliminary data.</text>
</comment>
<evidence type="ECO:0000256" key="2">
    <source>
        <dbReference type="ARBA" id="ARBA00012552"/>
    </source>
</evidence>
<keyword evidence="5" id="KW-0863">Zinc-finger</keyword>
<dbReference type="InterPro" id="IPR007529">
    <property type="entry name" value="Znf_HIT"/>
</dbReference>
<dbReference type="Pfam" id="PF00270">
    <property type="entry name" value="DEAD"/>
    <property type="match status" value="1"/>
</dbReference>
<evidence type="ECO:0000256" key="8">
    <source>
        <dbReference type="ARBA" id="ARBA00022833"/>
    </source>
</evidence>
<evidence type="ECO:0000256" key="6">
    <source>
        <dbReference type="ARBA" id="ARBA00022801"/>
    </source>
</evidence>
<evidence type="ECO:0000256" key="10">
    <source>
        <dbReference type="ARBA" id="ARBA00022884"/>
    </source>
</evidence>
<evidence type="ECO:0000256" key="11">
    <source>
        <dbReference type="ARBA" id="ARBA00047984"/>
    </source>
</evidence>
<keyword evidence="4" id="KW-0547">Nucleotide-binding</keyword>
<keyword evidence="7" id="KW-0347">Helicase</keyword>
<dbReference type="EMBL" id="CM029038">
    <property type="protein sequence ID" value="KAG2649311.1"/>
    <property type="molecule type" value="Genomic_DNA"/>
</dbReference>
<evidence type="ECO:0000313" key="19">
    <source>
        <dbReference type="Proteomes" id="UP000823388"/>
    </source>
</evidence>
<evidence type="ECO:0000256" key="14">
    <source>
        <dbReference type="SAM" id="MobiDB-lite"/>
    </source>
</evidence>